<reference evidence="2 3" key="1">
    <citation type="submission" date="2021-01" db="EMBL/GenBank/DDBJ databases">
        <title>Complete genome sequence of Pantoea eucrina OB49, a heavy metal tolerant bacterium with PGPR potential isolated from wheat in Algeria.</title>
        <authorList>
            <person name="Lekired A."/>
            <person name="Ouzari I.H."/>
        </authorList>
    </citation>
    <scope>NUCLEOTIDE SEQUENCE [LARGE SCALE GENOMIC DNA]</scope>
    <source>
        <strain evidence="2 3">OB49</strain>
    </source>
</reference>
<gene>
    <name evidence="2" type="ORF">JJB79_06465</name>
</gene>
<evidence type="ECO:0000313" key="3">
    <source>
        <dbReference type="Proteomes" id="UP000809137"/>
    </source>
</evidence>
<dbReference type="Pfam" id="PF08845">
    <property type="entry name" value="SymE_toxin"/>
    <property type="match status" value="1"/>
</dbReference>
<accession>A0ABS1Z3T3</accession>
<dbReference type="InterPro" id="IPR014944">
    <property type="entry name" value="Toxin_SymE-like"/>
</dbReference>
<evidence type="ECO:0000259" key="1">
    <source>
        <dbReference type="Pfam" id="PF08845"/>
    </source>
</evidence>
<dbReference type="EMBL" id="JAFCXS010000003">
    <property type="protein sequence ID" value="MBM0747064.1"/>
    <property type="molecule type" value="Genomic_DNA"/>
</dbReference>
<protein>
    <submittedName>
        <fullName evidence="2">SymE family type I addiction module toxin</fullName>
    </submittedName>
</protein>
<organism evidence="2 3">
    <name type="scientific">Pantoea eucrina</name>
    <dbReference type="NCBI Taxonomy" id="472693"/>
    <lineage>
        <taxon>Bacteria</taxon>
        <taxon>Pseudomonadati</taxon>
        <taxon>Pseudomonadota</taxon>
        <taxon>Gammaproteobacteria</taxon>
        <taxon>Enterobacterales</taxon>
        <taxon>Erwiniaceae</taxon>
        <taxon>Pantoea</taxon>
    </lineage>
</organism>
<comment type="caution">
    <text evidence="2">The sequence shown here is derived from an EMBL/GenBank/DDBJ whole genome shotgun (WGS) entry which is preliminary data.</text>
</comment>
<feature type="domain" description="Toxin SymE-like" evidence="1">
    <location>
        <begin position="4"/>
        <end position="46"/>
    </location>
</feature>
<sequence length="52" mass="5975">MPLYIRIYLKHRSSPAITIRGHWMAELGFNTGQKIEVITEPGQLIIWLPVEG</sequence>
<dbReference type="Proteomes" id="UP000809137">
    <property type="component" value="Unassembled WGS sequence"/>
</dbReference>
<proteinExistence type="predicted"/>
<keyword evidence="3" id="KW-1185">Reference proteome</keyword>
<name>A0ABS1Z3T3_9GAMM</name>
<evidence type="ECO:0000313" key="2">
    <source>
        <dbReference type="EMBL" id="MBM0747064.1"/>
    </source>
</evidence>